<dbReference type="Proteomes" id="UP000199035">
    <property type="component" value="Unassembled WGS sequence"/>
</dbReference>
<dbReference type="InterPro" id="IPR000917">
    <property type="entry name" value="Sulfatase_N"/>
</dbReference>
<dbReference type="STRING" id="595670.SAMN05421643_105155"/>
<feature type="transmembrane region" description="Helical" evidence="8">
    <location>
        <begin position="125"/>
        <end position="145"/>
    </location>
</feature>
<dbReference type="Pfam" id="PF08019">
    <property type="entry name" value="EptA_B_N"/>
    <property type="match status" value="1"/>
</dbReference>
<dbReference type="InterPro" id="IPR040423">
    <property type="entry name" value="PEA_transferase"/>
</dbReference>
<dbReference type="Gene3D" id="3.40.720.10">
    <property type="entry name" value="Alkaline Phosphatase, subunit A"/>
    <property type="match status" value="1"/>
</dbReference>
<keyword evidence="2" id="KW-1003">Cell membrane</keyword>
<evidence type="ECO:0000313" key="12">
    <source>
        <dbReference type="Proteomes" id="UP000199035"/>
    </source>
</evidence>
<dbReference type="EMBL" id="FNPK01000005">
    <property type="protein sequence ID" value="SDY21388.1"/>
    <property type="molecule type" value="Genomic_DNA"/>
</dbReference>
<sequence>MMLNMFAQIRNKIKPISLSYFNLLLAIWLGVALNLAFFQKIQSLTPYQGPKAYLFLGATVLVIVALYHFIFQLLNWKWTAKPITIALLFIGGFASYAVTSLGVLITPDQIQNLMQTDASEARDTWSWHLVLWTLGMIVLPIIVALMVKIKPEPIVRQLWKKALASVLSLVMIGGLLFIFYVDFAAIFREHRDLKSMISPQNMISSFASYYKKKTPKENLPLVTYGEDAHLLEQVGTQQKPKLMVLVVGETARAESFSLNGYAKNTNPELSKLDIINFNNVSSCGTATAVSVPCMFSGMSRANYDEQLASHREGLLDIAQRAGYKVTWIDNNSGCKGACDRVEQYQIPQQIKDQWCSKDGECHDEILVDSLKAYLASIPKTDKTPRLIVLHQMGSHGPAYYQRSTAAFQPFKPSCDSNAIQGCSSTELLNSYDNSIVYTDHVLSLLIQQLKANSMFQTGFWYLSDHGESTGESGMYLHGAPYAIAPTQQTHIPMLMWFSTEWSKQNSAQMTCLAQQKSKELSQDNLFPSLLSLLDVKTQVIDEKNNMLQQCQLKTKA</sequence>
<evidence type="ECO:0000259" key="9">
    <source>
        <dbReference type="Pfam" id="PF00884"/>
    </source>
</evidence>
<dbReference type="CDD" id="cd16017">
    <property type="entry name" value="LptA"/>
    <property type="match status" value="1"/>
</dbReference>
<evidence type="ECO:0000256" key="2">
    <source>
        <dbReference type="ARBA" id="ARBA00022475"/>
    </source>
</evidence>
<evidence type="ECO:0000256" key="1">
    <source>
        <dbReference type="ARBA" id="ARBA00004429"/>
    </source>
</evidence>
<dbReference type="PANTHER" id="PTHR30443:SF0">
    <property type="entry name" value="PHOSPHOETHANOLAMINE TRANSFERASE EPTA"/>
    <property type="match status" value="1"/>
</dbReference>
<evidence type="ECO:0000259" key="10">
    <source>
        <dbReference type="Pfam" id="PF08019"/>
    </source>
</evidence>
<reference evidence="12" key="1">
    <citation type="submission" date="2016-10" db="EMBL/GenBank/DDBJ databases">
        <authorList>
            <person name="Varghese N."/>
            <person name="Submissions S."/>
        </authorList>
    </citation>
    <scope>NUCLEOTIDE SEQUENCE [LARGE SCALE GENOMIC DNA]</scope>
    <source>
        <strain evidence="12">ANC 5109</strain>
    </source>
</reference>
<dbReference type="Pfam" id="PF00884">
    <property type="entry name" value="Sulfatase"/>
    <property type="match status" value="1"/>
</dbReference>
<dbReference type="GO" id="GO:0016776">
    <property type="term" value="F:phosphotransferase activity, phosphate group as acceptor"/>
    <property type="evidence" value="ECO:0007669"/>
    <property type="project" value="TreeGrafter"/>
</dbReference>
<keyword evidence="12" id="KW-1185">Reference proteome</keyword>
<feature type="domain" description="Phosphoethanolamine transferase N-terminal" evidence="10">
    <location>
        <begin position="64"/>
        <end position="213"/>
    </location>
</feature>
<dbReference type="NCBIfam" id="NF028537">
    <property type="entry name" value="P_eth_NH2_trans"/>
    <property type="match status" value="1"/>
</dbReference>
<evidence type="ECO:0000256" key="8">
    <source>
        <dbReference type="SAM" id="Phobius"/>
    </source>
</evidence>
<keyword evidence="5 8" id="KW-0812">Transmembrane</keyword>
<dbReference type="InterPro" id="IPR012549">
    <property type="entry name" value="EptA-like_N"/>
</dbReference>
<dbReference type="InterPro" id="IPR017850">
    <property type="entry name" value="Alkaline_phosphatase_core_sf"/>
</dbReference>
<evidence type="ECO:0000256" key="7">
    <source>
        <dbReference type="ARBA" id="ARBA00023136"/>
    </source>
</evidence>
<name>A0A1H3I2R8_9GAMM</name>
<feature type="transmembrane region" description="Helical" evidence="8">
    <location>
        <begin position="83"/>
        <end position="105"/>
    </location>
</feature>
<evidence type="ECO:0000256" key="5">
    <source>
        <dbReference type="ARBA" id="ARBA00022692"/>
    </source>
</evidence>
<keyword evidence="7 8" id="KW-0472">Membrane</keyword>
<dbReference type="PANTHER" id="PTHR30443">
    <property type="entry name" value="INNER MEMBRANE PROTEIN"/>
    <property type="match status" value="1"/>
</dbReference>
<feature type="transmembrane region" description="Helical" evidence="8">
    <location>
        <begin position="54"/>
        <end position="71"/>
    </location>
</feature>
<keyword evidence="4 11" id="KW-0808">Transferase</keyword>
<evidence type="ECO:0000256" key="3">
    <source>
        <dbReference type="ARBA" id="ARBA00022519"/>
    </source>
</evidence>
<protein>
    <submittedName>
        <fullName evidence="11">Lipid A ethanolaminephosphotransferase</fullName>
    </submittedName>
</protein>
<comment type="subcellular location">
    <subcellularLocation>
        <location evidence="1">Cell inner membrane</location>
        <topology evidence="1">Multi-pass membrane protein</topology>
    </subcellularLocation>
</comment>
<dbReference type="GO" id="GO:0005886">
    <property type="term" value="C:plasma membrane"/>
    <property type="evidence" value="ECO:0007669"/>
    <property type="project" value="UniProtKB-SubCell"/>
</dbReference>
<feature type="domain" description="Sulfatase N-terminal" evidence="9">
    <location>
        <begin position="242"/>
        <end position="535"/>
    </location>
</feature>
<organism evidence="11 12">
    <name type="scientific">Acinetobacter kyonggiensis</name>
    <dbReference type="NCBI Taxonomy" id="595670"/>
    <lineage>
        <taxon>Bacteria</taxon>
        <taxon>Pseudomonadati</taxon>
        <taxon>Pseudomonadota</taxon>
        <taxon>Gammaproteobacteria</taxon>
        <taxon>Moraxellales</taxon>
        <taxon>Moraxellaceae</taxon>
        <taxon>Acinetobacter</taxon>
    </lineage>
</organism>
<evidence type="ECO:0000256" key="4">
    <source>
        <dbReference type="ARBA" id="ARBA00022679"/>
    </source>
</evidence>
<proteinExistence type="predicted"/>
<evidence type="ECO:0000256" key="6">
    <source>
        <dbReference type="ARBA" id="ARBA00022989"/>
    </source>
</evidence>
<feature type="transmembrane region" description="Helical" evidence="8">
    <location>
        <begin position="166"/>
        <end position="187"/>
    </location>
</feature>
<dbReference type="SUPFAM" id="SSF53649">
    <property type="entry name" value="Alkaline phosphatase-like"/>
    <property type="match status" value="1"/>
</dbReference>
<keyword evidence="6 8" id="KW-1133">Transmembrane helix</keyword>
<dbReference type="InterPro" id="IPR058130">
    <property type="entry name" value="PEA_transf_C"/>
</dbReference>
<keyword evidence="3" id="KW-0997">Cell inner membrane</keyword>
<gene>
    <name evidence="11" type="ORF">SAMN05421643_105155</name>
</gene>
<dbReference type="AlphaFoldDB" id="A0A1H3I2R8"/>
<dbReference type="GO" id="GO:0009244">
    <property type="term" value="P:lipopolysaccharide core region biosynthetic process"/>
    <property type="evidence" value="ECO:0007669"/>
    <property type="project" value="TreeGrafter"/>
</dbReference>
<evidence type="ECO:0000313" key="11">
    <source>
        <dbReference type="EMBL" id="SDY21388.1"/>
    </source>
</evidence>
<accession>A0A1H3I2R8</accession>